<dbReference type="InterPro" id="IPR044923">
    <property type="entry name" value="PolC_middle_finger_sf"/>
</dbReference>
<sequence length="602" mass="68967">MNNIVTLARSSNPTLSEIRSSIAETEKKINLLLNNKKHYINFPAYEEYFNFLSELGLGEDFEIRTSQDNLILQGTSLRPTLLSPHNQKILIFCHGVTNNRWSLFYCMHLALQIGYQIITYDARNHGSSEKSYTSLGQVEASDLQDIINYVKKKYQPKKIGLYGFSMGAATCLFWISYFANSEKNSPAVLAISDLAKVNPLDALPEKLPLKLLLIHGLEDSIITEHGEVPFMGDFLPQALLRKNNKVSRMAIKSDTITEEIWEKEAEIRRVWEEIKKEKEKPKLEIIEELKGIKRTTGQHPGGLLVALPDTDIHKYTPLNYPADNRQADFLSQMFLKVDILGHDEPTVLQKLFQLTGINPLKVSFRDPKIMKIFTNADTLGIPEFGTDFVRGRLLRDLKPTKFSQLIQISGVDNKNAFIATEYIQFYSVLLTCHATIYDIWLMSLRSTAIAFRLESLLENPFNYKNSEKELISIIRVLQELVKGEGKKSLENQKIATISTVLENIKQKKEIIWEMEQRQLGFARGVDLNKSEIKDFKITNNTIYFPFTAISGIGEKVAEKIINYRKEKGPITINWQEELKETLNTNHLEQLLNLQKHNLLINL</sequence>
<dbReference type="Proteomes" id="UP000789901">
    <property type="component" value="Unassembled WGS sequence"/>
</dbReference>
<dbReference type="EC" id="2.7.7.7" evidence="1"/>
<dbReference type="PANTHER" id="PTHR32294">
    <property type="entry name" value="DNA POLYMERASE III SUBUNIT ALPHA"/>
    <property type="match status" value="1"/>
</dbReference>
<feature type="domain" description="AB hydrolase-1" evidence="8">
    <location>
        <begin position="89"/>
        <end position="178"/>
    </location>
</feature>
<reference evidence="12 13" key="1">
    <citation type="submission" date="2021-06" db="EMBL/GenBank/DDBJ databases">
        <authorList>
            <person name="Kallberg Y."/>
            <person name="Tangrot J."/>
            <person name="Rosling A."/>
        </authorList>
    </citation>
    <scope>NUCLEOTIDE SEQUENCE [LARGE SCALE GENOMIC DNA]</scope>
    <source>
        <strain evidence="12 13">120-4 pot B 10/14</strain>
    </source>
</reference>
<dbReference type="InterPro" id="IPR029460">
    <property type="entry name" value="DNAPol_HHH"/>
</dbReference>
<evidence type="ECO:0000256" key="6">
    <source>
        <dbReference type="ARBA" id="ARBA00049244"/>
    </source>
</evidence>
<evidence type="ECO:0000256" key="1">
    <source>
        <dbReference type="ARBA" id="ARBA00012417"/>
    </source>
</evidence>
<accession>A0ABN7VUN4</accession>
<dbReference type="InterPro" id="IPR040982">
    <property type="entry name" value="DNA_pol3_finger"/>
</dbReference>
<dbReference type="InterPro" id="IPR004805">
    <property type="entry name" value="DnaE2/DnaE/PolC"/>
</dbReference>
<evidence type="ECO:0000256" key="2">
    <source>
        <dbReference type="ARBA" id="ARBA00022679"/>
    </source>
</evidence>
<evidence type="ECO:0000256" key="7">
    <source>
        <dbReference type="SAM" id="Phobius"/>
    </source>
</evidence>
<dbReference type="Gene3D" id="3.30.1900.20">
    <property type="match status" value="1"/>
</dbReference>
<evidence type="ECO:0000256" key="5">
    <source>
        <dbReference type="ARBA" id="ARBA00022932"/>
    </source>
</evidence>
<gene>
    <name evidence="12" type="ORF">GMARGA_LOCUS22415</name>
</gene>
<dbReference type="InterPro" id="IPR011708">
    <property type="entry name" value="DNA_pol3_alpha_NTPase_dom"/>
</dbReference>
<evidence type="ECO:0000256" key="3">
    <source>
        <dbReference type="ARBA" id="ARBA00022695"/>
    </source>
</evidence>
<evidence type="ECO:0000313" key="12">
    <source>
        <dbReference type="EMBL" id="CAG8797528.1"/>
    </source>
</evidence>
<dbReference type="EMBL" id="CAJVQB010021601">
    <property type="protein sequence ID" value="CAG8797528.1"/>
    <property type="molecule type" value="Genomic_DNA"/>
</dbReference>
<dbReference type="Gene3D" id="1.10.150.700">
    <property type="entry name" value="PolC, middle finger domain"/>
    <property type="match status" value="1"/>
</dbReference>
<dbReference type="PANTHER" id="PTHR32294:SF5">
    <property type="entry name" value="DNA POLYMERASE III POLC-TYPE"/>
    <property type="match status" value="1"/>
</dbReference>
<dbReference type="SUPFAM" id="SSF53474">
    <property type="entry name" value="alpha/beta-Hydrolases"/>
    <property type="match status" value="1"/>
</dbReference>
<organism evidence="12 13">
    <name type="scientific">Gigaspora margarita</name>
    <dbReference type="NCBI Taxonomy" id="4874"/>
    <lineage>
        <taxon>Eukaryota</taxon>
        <taxon>Fungi</taxon>
        <taxon>Fungi incertae sedis</taxon>
        <taxon>Mucoromycota</taxon>
        <taxon>Glomeromycotina</taxon>
        <taxon>Glomeromycetes</taxon>
        <taxon>Diversisporales</taxon>
        <taxon>Gigasporaceae</taxon>
        <taxon>Gigaspora</taxon>
    </lineage>
</organism>
<dbReference type="Pfam" id="PF17657">
    <property type="entry name" value="DNA_pol3_finger"/>
    <property type="match status" value="1"/>
</dbReference>
<dbReference type="SUPFAM" id="SSF47781">
    <property type="entry name" value="RuvA domain 2-like"/>
    <property type="match status" value="1"/>
</dbReference>
<dbReference type="InterPro" id="IPR029058">
    <property type="entry name" value="AB_hydrolase_fold"/>
</dbReference>
<keyword evidence="13" id="KW-1185">Reference proteome</keyword>
<feature type="transmembrane region" description="Helical" evidence="7">
    <location>
        <begin position="159"/>
        <end position="179"/>
    </location>
</feature>
<evidence type="ECO:0000259" key="10">
    <source>
        <dbReference type="Pfam" id="PF14579"/>
    </source>
</evidence>
<proteinExistence type="predicted"/>
<evidence type="ECO:0000259" key="11">
    <source>
        <dbReference type="Pfam" id="PF17657"/>
    </source>
</evidence>
<dbReference type="Pfam" id="PF14579">
    <property type="entry name" value="HHH_6"/>
    <property type="match status" value="1"/>
</dbReference>
<dbReference type="InterPro" id="IPR010994">
    <property type="entry name" value="RuvA_2-like"/>
</dbReference>
<dbReference type="Pfam" id="PF00561">
    <property type="entry name" value="Abhydrolase_1"/>
    <property type="match status" value="1"/>
</dbReference>
<keyword evidence="3" id="KW-0548">Nucleotidyltransferase</keyword>
<keyword evidence="5" id="KW-0239">DNA-directed DNA polymerase</keyword>
<feature type="domain" description="Bacterial DNA polymerase III alpha subunit NTPase" evidence="9">
    <location>
        <begin position="244"/>
        <end position="341"/>
    </location>
</feature>
<evidence type="ECO:0000313" key="13">
    <source>
        <dbReference type="Proteomes" id="UP000789901"/>
    </source>
</evidence>
<keyword evidence="7" id="KW-1133">Transmembrane helix</keyword>
<name>A0ABN7VUN4_GIGMA</name>
<protein>
    <recommendedName>
        <fullName evidence="1">DNA-directed DNA polymerase</fullName>
        <ecNumber evidence="1">2.7.7.7</ecNumber>
    </recommendedName>
</protein>
<dbReference type="Pfam" id="PF07733">
    <property type="entry name" value="DNA_pol3_alpha"/>
    <property type="match status" value="1"/>
</dbReference>
<evidence type="ECO:0000259" key="9">
    <source>
        <dbReference type="Pfam" id="PF07733"/>
    </source>
</evidence>
<comment type="caution">
    <text evidence="12">The sequence shown here is derived from an EMBL/GenBank/DDBJ whole genome shotgun (WGS) entry which is preliminary data.</text>
</comment>
<keyword evidence="7" id="KW-0812">Transmembrane</keyword>
<evidence type="ECO:0000256" key="4">
    <source>
        <dbReference type="ARBA" id="ARBA00022705"/>
    </source>
</evidence>
<evidence type="ECO:0000259" key="8">
    <source>
        <dbReference type="Pfam" id="PF00561"/>
    </source>
</evidence>
<dbReference type="Gene3D" id="3.40.50.1820">
    <property type="entry name" value="alpha/beta hydrolase"/>
    <property type="match status" value="1"/>
</dbReference>
<keyword evidence="2" id="KW-0808">Transferase</keyword>
<keyword evidence="7" id="KW-0472">Membrane</keyword>
<dbReference type="InterPro" id="IPR000073">
    <property type="entry name" value="AB_hydrolase_1"/>
</dbReference>
<keyword evidence="4" id="KW-0235">DNA replication</keyword>
<feature type="domain" description="DNA polymerase III alpha subunit finger" evidence="11">
    <location>
        <begin position="345"/>
        <end position="410"/>
    </location>
</feature>
<dbReference type="Gene3D" id="1.10.150.870">
    <property type="match status" value="1"/>
</dbReference>
<feature type="domain" description="DNA polymerase helix-hairpin-helix motif" evidence="10">
    <location>
        <begin position="524"/>
        <end position="591"/>
    </location>
</feature>
<comment type="catalytic activity">
    <reaction evidence="6">
        <text>DNA(n) + a 2'-deoxyribonucleoside 5'-triphosphate = DNA(n+1) + diphosphate</text>
        <dbReference type="Rhea" id="RHEA:22508"/>
        <dbReference type="Rhea" id="RHEA-COMP:17339"/>
        <dbReference type="Rhea" id="RHEA-COMP:17340"/>
        <dbReference type="ChEBI" id="CHEBI:33019"/>
        <dbReference type="ChEBI" id="CHEBI:61560"/>
        <dbReference type="ChEBI" id="CHEBI:173112"/>
        <dbReference type="EC" id="2.7.7.7"/>
    </reaction>
</comment>